<reference evidence="2 3" key="1">
    <citation type="submission" date="2020-04" db="EMBL/GenBank/DDBJ databases">
        <title>Rhizobium bacterial biofertilizers improve the content of phenolic compounds of Lactuca sativa L. under non-saline and saline-stress conditions.</title>
        <authorList>
            <person name="Ayuso-Calles M."/>
            <person name="Garcia-Estevez I."/>
            <person name="Jimenez-Gomez A."/>
            <person name="Flores-Felix J.D."/>
            <person name="Escribano-Bailon M."/>
            <person name="Rivas R."/>
        </authorList>
    </citation>
    <scope>NUCLEOTIDE SEQUENCE [LARGE SCALE GENOMIC DNA]</scope>
    <source>
        <strain evidence="2 3">GPTR02</strain>
    </source>
</reference>
<comment type="caution">
    <text evidence="2">The sequence shown here is derived from an EMBL/GenBank/DDBJ whole genome shotgun (WGS) entry which is preliminary data.</text>
</comment>
<dbReference type="RefSeq" id="WP_170283128.1">
    <property type="nucleotide sequence ID" value="NZ_JABEQY010000079.1"/>
</dbReference>
<name>A0A7Y2W9A5_9HYPH</name>
<dbReference type="AlphaFoldDB" id="A0A7Y2W9A5"/>
<gene>
    <name evidence="2" type="ORF">HLI17_34310</name>
</gene>
<keyword evidence="1" id="KW-1133">Transmembrane helix</keyword>
<organism evidence="2 3">
    <name type="scientific">Rhizobium laguerreae</name>
    <dbReference type="NCBI Taxonomy" id="1076926"/>
    <lineage>
        <taxon>Bacteria</taxon>
        <taxon>Pseudomonadati</taxon>
        <taxon>Pseudomonadota</taxon>
        <taxon>Alphaproteobacteria</taxon>
        <taxon>Hyphomicrobiales</taxon>
        <taxon>Rhizobiaceae</taxon>
        <taxon>Rhizobium/Agrobacterium group</taxon>
        <taxon>Rhizobium</taxon>
    </lineage>
</organism>
<keyword evidence="1" id="KW-0472">Membrane</keyword>
<sequence>MDWEKMQKDQAQARRDAWKARPLREKIEDMKGWLGSAFIAFVVFCFIFGPLVGPRTP</sequence>
<proteinExistence type="predicted"/>
<accession>A0A7Y2W9A5</accession>
<evidence type="ECO:0000313" key="3">
    <source>
        <dbReference type="Proteomes" id="UP000530654"/>
    </source>
</evidence>
<feature type="transmembrane region" description="Helical" evidence="1">
    <location>
        <begin position="33"/>
        <end position="52"/>
    </location>
</feature>
<keyword evidence="1" id="KW-0812">Transmembrane</keyword>
<evidence type="ECO:0000256" key="1">
    <source>
        <dbReference type="SAM" id="Phobius"/>
    </source>
</evidence>
<dbReference type="Proteomes" id="UP000530654">
    <property type="component" value="Unassembled WGS sequence"/>
</dbReference>
<protein>
    <submittedName>
        <fullName evidence="2">Uncharacterized protein</fullName>
    </submittedName>
</protein>
<dbReference type="EMBL" id="JABEQY010000079">
    <property type="protein sequence ID" value="NNH68241.1"/>
    <property type="molecule type" value="Genomic_DNA"/>
</dbReference>
<evidence type="ECO:0000313" key="2">
    <source>
        <dbReference type="EMBL" id="NNH68241.1"/>
    </source>
</evidence>